<keyword evidence="3" id="KW-1185">Reference proteome</keyword>
<reference evidence="3" key="1">
    <citation type="journal article" date="2019" name="Int. J. Syst. Evol. Microbiol.">
        <title>The Global Catalogue of Microorganisms (GCM) 10K type strain sequencing project: providing services to taxonomists for standard genome sequencing and annotation.</title>
        <authorList>
            <consortium name="The Broad Institute Genomics Platform"/>
            <consortium name="The Broad Institute Genome Sequencing Center for Infectious Disease"/>
            <person name="Wu L."/>
            <person name="Ma J."/>
        </authorList>
    </citation>
    <scope>NUCLEOTIDE SEQUENCE [LARGE SCALE GENOMIC DNA]</scope>
    <source>
        <strain evidence="3">JCM 9933</strain>
    </source>
</reference>
<dbReference type="Pfam" id="PF04299">
    <property type="entry name" value="FMN_bind_2"/>
    <property type="match status" value="1"/>
</dbReference>
<dbReference type="PIRSF" id="PIRSF010372">
    <property type="entry name" value="PaiB"/>
    <property type="match status" value="1"/>
</dbReference>
<dbReference type="EMBL" id="BAAAFZ010000125">
    <property type="protein sequence ID" value="GAA0608347.1"/>
    <property type="molecule type" value="Genomic_DNA"/>
</dbReference>
<feature type="region of interest" description="Disordered" evidence="1">
    <location>
        <begin position="175"/>
        <end position="214"/>
    </location>
</feature>
<protein>
    <submittedName>
        <fullName evidence="2">FMN-binding negative transcriptional regulator</fullName>
    </submittedName>
</protein>
<proteinExistence type="predicted"/>
<name>A0ABP3RIZ9_9PROT</name>
<feature type="compositionally biased region" description="Low complexity" evidence="1">
    <location>
        <begin position="203"/>
        <end position="214"/>
    </location>
</feature>
<dbReference type="InterPro" id="IPR007396">
    <property type="entry name" value="TR_PAI2-type"/>
</dbReference>
<dbReference type="Proteomes" id="UP001501588">
    <property type="component" value="Unassembled WGS sequence"/>
</dbReference>
<accession>A0ABP3RIZ9</accession>
<dbReference type="InterPro" id="IPR012349">
    <property type="entry name" value="Split_barrel_FMN-bd"/>
</dbReference>
<dbReference type="Gene3D" id="2.30.110.10">
    <property type="entry name" value="Electron Transport, Fmn-binding Protein, Chain A"/>
    <property type="match status" value="1"/>
</dbReference>
<evidence type="ECO:0000313" key="3">
    <source>
        <dbReference type="Proteomes" id="UP001501588"/>
    </source>
</evidence>
<evidence type="ECO:0000313" key="2">
    <source>
        <dbReference type="EMBL" id="GAA0608347.1"/>
    </source>
</evidence>
<gene>
    <name evidence="2" type="ORF">GCM10009416_51430</name>
</gene>
<evidence type="ECO:0000256" key="1">
    <source>
        <dbReference type="SAM" id="MobiDB-lite"/>
    </source>
</evidence>
<sequence>MLYQPPAFREERPEVLRGLIRSARLAMLVSNGPDGVPDVTHLPLLLVEDGAGAFIIGHFARGNPHWRRLAEAGCAVAVFPGVEAYVSPNWYASKAEHGKVVPTWNYEAVHAEGPVEIVEDAERLHDFVSRLTEAHEAAQPRPWSVGDAPAPFVAGQLRGIVGVSLRVERLAGKRKLSQNRTPADRDGAIAGLGASADARDQDAASAMRAVAEGD</sequence>
<organism evidence="2 3">
    <name type="scientific">Craurococcus roseus</name>
    <dbReference type="NCBI Taxonomy" id="77585"/>
    <lineage>
        <taxon>Bacteria</taxon>
        <taxon>Pseudomonadati</taxon>
        <taxon>Pseudomonadota</taxon>
        <taxon>Alphaproteobacteria</taxon>
        <taxon>Acetobacterales</taxon>
        <taxon>Acetobacteraceae</taxon>
        <taxon>Craurococcus</taxon>
    </lineage>
</organism>
<dbReference type="RefSeq" id="WP_343898340.1">
    <property type="nucleotide sequence ID" value="NZ_BAAAFZ010000125.1"/>
</dbReference>
<comment type="caution">
    <text evidence="2">The sequence shown here is derived from an EMBL/GenBank/DDBJ whole genome shotgun (WGS) entry which is preliminary data.</text>
</comment>
<dbReference type="PANTHER" id="PTHR35802:SF1">
    <property type="entry name" value="PROTEASE SYNTHASE AND SPORULATION PROTEIN PAI 2"/>
    <property type="match status" value="1"/>
</dbReference>
<dbReference type="SUPFAM" id="SSF50475">
    <property type="entry name" value="FMN-binding split barrel"/>
    <property type="match status" value="1"/>
</dbReference>
<dbReference type="PANTHER" id="PTHR35802">
    <property type="entry name" value="PROTEASE SYNTHASE AND SPORULATION PROTEIN PAI 2"/>
    <property type="match status" value="1"/>
</dbReference>